<dbReference type="Proteomes" id="UP000499080">
    <property type="component" value="Unassembled WGS sequence"/>
</dbReference>
<accession>A0A4Y2FJH3</accession>
<protein>
    <submittedName>
        <fullName evidence="1">Uncharacterized protein</fullName>
    </submittedName>
</protein>
<keyword evidence="2" id="KW-1185">Reference proteome</keyword>
<dbReference type="EMBL" id="BGPR01000934">
    <property type="protein sequence ID" value="GBM40575.1"/>
    <property type="molecule type" value="Genomic_DNA"/>
</dbReference>
<proteinExistence type="predicted"/>
<gene>
    <name evidence="1" type="ORF">AVEN_240316_1</name>
</gene>
<reference evidence="1 2" key="1">
    <citation type="journal article" date="2019" name="Sci. Rep.">
        <title>Orb-weaving spider Araneus ventricosus genome elucidates the spidroin gene catalogue.</title>
        <authorList>
            <person name="Kono N."/>
            <person name="Nakamura H."/>
            <person name="Ohtoshi R."/>
            <person name="Moran D.A.P."/>
            <person name="Shinohara A."/>
            <person name="Yoshida Y."/>
            <person name="Fujiwara M."/>
            <person name="Mori M."/>
            <person name="Tomita M."/>
            <person name="Arakawa K."/>
        </authorList>
    </citation>
    <scope>NUCLEOTIDE SEQUENCE [LARGE SCALE GENOMIC DNA]</scope>
</reference>
<comment type="caution">
    <text evidence="1">The sequence shown here is derived from an EMBL/GenBank/DDBJ whole genome shotgun (WGS) entry which is preliminary data.</text>
</comment>
<evidence type="ECO:0000313" key="1">
    <source>
        <dbReference type="EMBL" id="GBM40575.1"/>
    </source>
</evidence>
<organism evidence="1 2">
    <name type="scientific">Araneus ventricosus</name>
    <name type="common">Orbweaver spider</name>
    <name type="synonym">Epeira ventricosa</name>
    <dbReference type="NCBI Taxonomy" id="182803"/>
    <lineage>
        <taxon>Eukaryota</taxon>
        <taxon>Metazoa</taxon>
        <taxon>Ecdysozoa</taxon>
        <taxon>Arthropoda</taxon>
        <taxon>Chelicerata</taxon>
        <taxon>Arachnida</taxon>
        <taxon>Araneae</taxon>
        <taxon>Araneomorphae</taxon>
        <taxon>Entelegynae</taxon>
        <taxon>Araneoidea</taxon>
        <taxon>Araneidae</taxon>
        <taxon>Araneus</taxon>
    </lineage>
</organism>
<sequence length="143" mass="16000">MQEKHVAQVTRIIPLVQINNTNRQQFTSNNSNNTFNSAQLTGFPVRTADETPKSFQSINTTVIQSRSFYTLSDSRDVTRNHLVHSSLPPLLIEISRKGSHFLESSICRQVTKMVAKFVAKVRDPGLDAARHSIPTPVKLSSQP</sequence>
<name>A0A4Y2FJH3_ARAVE</name>
<evidence type="ECO:0000313" key="2">
    <source>
        <dbReference type="Proteomes" id="UP000499080"/>
    </source>
</evidence>
<dbReference type="AlphaFoldDB" id="A0A4Y2FJH3"/>